<evidence type="ECO:0000313" key="6">
    <source>
        <dbReference type="Proteomes" id="UP000254337"/>
    </source>
</evidence>
<name>A0A346B0I3_9FIRM</name>
<evidence type="ECO:0000256" key="1">
    <source>
        <dbReference type="ARBA" id="ARBA00001917"/>
    </source>
</evidence>
<sequence>MKKNIGAFPALYPTPLTLVGAMVDGKPSWMTVSHVGVIGHDRILISCAKIHYTNKGIRRHGVVSVSLVDEAMLPKADCAGSVSGHRDDKSRLFEWTAGETGAPIPTESPLVMECRVVDNYETETFDNFILEIKAVWAEEGVLTADGKPDYEKIAPVLFEFPTYTYLRTGKRLGKCLSFAGTKR</sequence>
<evidence type="ECO:0000256" key="2">
    <source>
        <dbReference type="ARBA" id="ARBA00022630"/>
    </source>
</evidence>
<accession>A0A346B0I3</accession>
<feature type="domain" description="Flavin reductase like" evidence="4">
    <location>
        <begin position="11"/>
        <end position="151"/>
    </location>
</feature>
<dbReference type="Proteomes" id="UP000254337">
    <property type="component" value="Chromosome"/>
</dbReference>
<comment type="similarity">
    <text evidence="3">Belongs to the flavoredoxin family.</text>
</comment>
<dbReference type="EMBL" id="CP029462">
    <property type="protein sequence ID" value="AXL21626.1"/>
    <property type="molecule type" value="Genomic_DNA"/>
</dbReference>
<evidence type="ECO:0000256" key="3">
    <source>
        <dbReference type="ARBA" id="ARBA00038054"/>
    </source>
</evidence>
<dbReference type="PANTHER" id="PTHR43567">
    <property type="entry name" value="FLAVOREDOXIN-RELATED-RELATED"/>
    <property type="match status" value="1"/>
</dbReference>
<dbReference type="GO" id="GO:0010181">
    <property type="term" value="F:FMN binding"/>
    <property type="evidence" value="ECO:0007669"/>
    <property type="project" value="InterPro"/>
</dbReference>
<dbReference type="SMART" id="SM00903">
    <property type="entry name" value="Flavin_Reduct"/>
    <property type="match status" value="1"/>
</dbReference>
<dbReference type="InterPro" id="IPR052174">
    <property type="entry name" value="Flavoredoxin"/>
</dbReference>
<keyword evidence="2" id="KW-0285">Flavoprotein</keyword>
<protein>
    <submittedName>
        <fullName evidence="5">Flavin reductase family protein</fullName>
    </submittedName>
</protein>
<comment type="cofactor">
    <cofactor evidence="1">
        <name>FMN</name>
        <dbReference type="ChEBI" id="CHEBI:58210"/>
    </cofactor>
</comment>
<dbReference type="InterPro" id="IPR002563">
    <property type="entry name" value="Flavin_Rdtase-like_dom"/>
</dbReference>
<dbReference type="OrthoDB" id="9806228at2"/>
<dbReference type="PANTHER" id="PTHR43567:SF1">
    <property type="entry name" value="FLAVOREDOXIN"/>
    <property type="match status" value="1"/>
</dbReference>
<dbReference type="Gene3D" id="2.30.110.10">
    <property type="entry name" value="Electron Transport, Fmn-binding Protein, Chain A"/>
    <property type="match status" value="1"/>
</dbReference>
<dbReference type="InterPro" id="IPR012349">
    <property type="entry name" value="Split_barrel_FMN-bd"/>
</dbReference>
<dbReference type="AlphaFoldDB" id="A0A346B0I3"/>
<organism evidence="5 6">
    <name type="scientific">Megasphaera stantonii</name>
    <dbReference type="NCBI Taxonomy" id="2144175"/>
    <lineage>
        <taxon>Bacteria</taxon>
        <taxon>Bacillati</taxon>
        <taxon>Bacillota</taxon>
        <taxon>Negativicutes</taxon>
        <taxon>Veillonellales</taxon>
        <taxon>Veillonellaceae</taxon>
        <taxon>Megasphaera</taxon>
    </lineage>
</organism>
<reference evidence="5 6" key="1">
    <citation type="submission" date="2018-05" db="EMBL/GenBank/DDBJ databases">
        <title>Complete genome sequence of Megasphaera sp. AJH120T, isolated from the ceca of a chicken.</title>
        <authorList>
            <person name="Maki J."/>
            <person name="Looft T."/>
        </authorList>
    </citation>
    <scope>NUCLEOTIDE SEQUENCE [LARGE SCALE GENOMIC DNA]</scope>
    <source>
        <strain evidence="5 6">AJH120</strain>
    </source>
</reference>
<evidence type="ECO:0000313" key="5">
    <source>
        <dbReference type="EMBL" id="AXL21626.1"/>
    </source>
</evidence>
<keyword evidence="6" id="KW-1185">Reference proteome</keyword>
<dbReference type="Pfam" id="PF01613">
    <property type="entry name" value="Flavin_Reduct"/>
    <property type="match status" value="1"/>
</dbReference>
<dbReference type="SUPFAM" id="SSF50475">
    <property type="entry name" value="FMN-binding split barrel"/>
    <property type="match status" value="1"/>
</dbReference>
<dbReference type="GO" id="GO:0016646">
    <property type="term" value="F:oxidoreductase activity, acting on the CH-NH group of donors, NAD or NADP as acceptor"/>
    <property type="evidence" value="ECO:0007669"/>
    <property type="project" value="UniProtKB-ARBA"/>
</dbReference>
<proteinExistence type="inferred from homology"/>
<dbReference type="RefSeq" id="WP_107195383.1">
    <property type="nucleotide sequence ID" value="NZ_CP029462.1"/>
</dbReference>
<dbReference type="KEGG" id="meg:DKB62_08625"/>
<evidence type="ECO:0000259" key="4">
    <source>
        <dbReference type="SMART" id="SM00903"/>
    </source>
</evidence>
<gene>
    <name evidence="5" type="ORF">DKB62_08625</name>
</gene>